<evidence type="ECO:0000313" key="3">
    <source>
        <dbReference type="EMBL" id="GEB02472.1"/>
    </source>
</evidence>
<protein>
    <recommendedName>
        <fullName evidence="5">Pentapeptide MXKDX repeat protein</fullName>
    </recommendedName>
</protein>
<accession>A0A4Y3LZR0</accession>
<gene>
    <name evidence="3" type="ORF">GRO01_00480</name>
</gene>
<dbReference type="EMBL" id="BJLY01000001">
    <property type="protein sequence ID" value="GEB02472.1"/>
    <property type="molecule type" value="Genomic_DNA"/>
</dbReference>
<feature type="region of interest" description="Disordered" evidence="1">
    <location>
        <begin position="69"/>
        <end position="105"/>
    </location>
</feature>
<sequence>MRKTFLALSILFTTAAAYADPSMPGMDMSHMDMSGNSTMTMPSAKTQDPMTGLNMDQQMALCEQLETLSKQKNPLTPKMKQQRAACQKMDMGMADKAAPSETLDR</sequence>
<dbReference type="RefSeq" id="WP_062508032.1">
    <property type="nucleotide sequence ID" value="NZ_BAQZ01000010.1"/>
</dbReference>
<evidence type="ECO:0000256" key="1">
    <source>
        <dbReference type="SAM" id="MobiDB-lite"/>
    </source>
</evidence>
<feature type="region of interest" description="Disordered" evidence="1">
    <location>
        <begin position="29"/>
        <end position="51"/>
    </location>
</feature>
<keyword evidence="4" id="KW-1185">Reference proteome</keyword>
<name>A0A4Y3LZR0_9PROT</name>
<keyword evidence="2" id="KW-0732">Signal</keyword>
<reference evidence="3 4" key="1">
    <citation type="submission" date="2019-06" db="EMBL/GenBank/DDBJ databases">
        <title>Whole genome shotgun sequence of Gluconobacter roseus NBRC 3990.</title>
        <authorList>
            <person name="Hosoyama A."/>
            <person name="Uohara A."/>
            <person name="Ohji S."/>
            <person name="Ichikawa N."/>
        </authorList>
    </citation>
    <scope>NUCLEOTIDE SEQUENCE [LARGE SCALE GENOMIC DNA]</scope>
    <source>
        <strain evidence="3 4">NBRC 3990</strain>
    </source>
</reference>
<feature type="compositionally biased region" description="Polar residues" evidence="1">
    <location>
        <begin position="34"/>
        <end position="51"/>
    </location>
</feature>
<feature type="signal peptide" evidence="2">
    <location>
        <begin position="1"/>
        <end position="19"/>
    </location>
</feature>
<feature type="chain" id="PRO_5022744201" description="Pentapeptide MXKDX repeat protein" evidence="2">
    <location>
        <begin position="20"/>
        <end position="105"/>
    </location>
</feature>
<evidence type="ECO:0000256" key="2">
    <source>
        <dbReference type="SAM" id="SignalP"/>
    </source>
</evidence>
<dbReference type="AlphaFoldDB" id="A0A4Y3LZR0"/>
<organism evidence="3 4">
    <name type="scientific">Gluconobacter roseus NBRC 3990</name>
    <dbReference type="NCBI Taxonomy" id="1307950"/>
    <lineage>
        <taxon>Bacteria</taxon>
        <taxon>Pseudomonadati</taxon>
        <taxon>Pseudomonadota</taxon>
        <taxon>Alphaproteobacteria</taxon>
        <taxon>Acetobacterales</taxon>
        <taxon>Acetobacteraceae</taxon>
        <taxon>Gluconobacter</taxon>
    </lineage>
</organism>
<dbReference type="Proteomes" id="UP000320772">
    <property type="component" value="Unassembled WGS sequence"/>
</dbReference>
<comment type="caution">
    <text evidence="3">The sequence shown here is derived from an EMBL/GenBank/DDBJ whole genome shotgun (WGS) entry which is preliminary data.</text>
</comment>
<evidence type="ECO:0008006" key="5">
    <source>
        <dbReference type="Google" id="ProtNLM"/>
    </source>
</evidence>
<proteinExistence type="predicted"/>
<evidence type="ECO:0000313" key="4">
    <source>
        <dbReference type="Proteomes" id="UP000320772"/>
    </source>
</evidence>
<dbReference type="STRING" id="586239.AD943_03510"/>